<protein>
    <submittedName>
        <fullName evidence="2">Uncharacterized protein</fullName>
    </submittedName>
</protein>
<dbReference type="AlphaFoldDB" id="A0A6C0D3W1"/>
<keyword evidence="1" id="KW-0812">Transmembrane</keyword>
<organism evidence="2">
    <name type="scientific">viral metagenome</name>
    <dbReference type="NCBI Taxonomy" id="1070528"/>
    <lineage>
        <taxon>unclassified sequences</taxon>
        <taxon>metagenomes</taxon>
        <taxon>organismal metagenomes</taxon>
    </lineage>
</organism>
<proteinExistence type="predicted"/>
<feature type="transmembrane region" description="Helical" evidence="1">
    <location>
        <begin position="119"/>
        <end position="138"/>
    </location>
</feature>
<reference evidence="2" key="1">
    <citation type="journal article" date="2020" name="Nature">
        <title>Giant virus diversity and host interactions through global metagenomics.</title>
        <authorList>
            <person name="Schulz F."/>
            <person name="Roux S."/>
            <person name="Paez-Espino D."/>
            <person name="Jungbluth S."/>
            <person name="Walsh D.A."/>
            <person name="Denef V.J."/>
            <person name="McMahon K.D."/>
            <person name="Konstantinidis K.T."/>
            <person name="Eloe-Fadrosh E.A."/>
            <person name="Kyrpides N.C."/>
            <person name="Woyke T."/>
        </authorList>
    </citation>
    <scope>NUCLEOTIDE SEQUENCE</scope>
    <source>
        <strain evidence="2">GVMAG-M-3300023174-111</strain>
    </source>
</reference>
<accession>A0A6C0D3W1</accession>
<name>A0A6C0D3W1_9ZZZZ</name>
<keyword evidence="1" id="KW-0472">Membrane</keyword>
<evidence type="ECO:0000313" key="2">
    <source>
        <dbReference type="EMBL" id="QHT11082.1"/>
    </source>
</evidence>
<dbReference type="EMBL" id="MN739531">
    <property type="protein sequence ID" value="QHT11082.1"/>
    <property type="molecule type" value="Genomic_DNA"/>
</dbReference>
<evidence type="ECO:0000256" key="1">
    <source>
        <dbReference type="SAM" id="Phobius"/>
    </source>
</evidence>
<keyword evidence="1" id="KW-1133">Transmembrane helix</keyword>
<sequence length="145" mass="16303">MCVKPSFFLGDKYIIAEKKIYYYYRMSSNQFNIGYSPNDFFYINAQNMPSDSQCTDLNINDPAWTTKCNGPNFNDNSKDCINQALCQNKAAATMLTSTQNVNNGADGKFLDSNSLFSKTILNTINLSAGILVLIYLIFKNRVVTP</sequence>